<dbReference type="OrthoDB" id="5325862at2759"/>
<accession>A0A9P9D5A9</accession>
<keyword evidence="2" id="KW-1185">Reference proteome</keyword>
<proteinExistence type="predicted"/>
<dbReference type="AlphaFoldDB" id="A0A9P9D5A9"/>
<organism evidence="1 2">
    <name type="scientific">Dendryphion nanum</name>
    <dbReference type="NCBI Taxonomy" id="256645"/>
    <lineage>
        <taxon>Eukaryota</taxon>
        <taxon>Fungi</taxon>
        <taxon>Dikarya</taxon>
        <taxon>Ascomycota</taxon>
        <taxon>Pezizomycotina</taxon>
        <taxon>Dothideomycetes</taxon>
        <taxon>Pleosporomycetidae</taxon>
        <taxon>Pleosporales</taxon>
        <taxon>Torulaceae</taxon>
        <taxon>Dendryphion</taxon>
    </lineage>
</organism>
<dbReference type="EMBL" id="JAGMWT010000020">
    <property type="protein sequence ID" value="KAH7112956.1"/>
    <property type="molecule type" value="Genomic_DNA"/>
</dbReference>
<evidence type="ECO:0000313" key="1">
    <source>
        <dbReference type="EMBL" id="KAH7112956.1"/>
    </source>
</evidence>
<gene>
    <name evidence="1" type="ORF">B0J11DRAFT_542355</name>
</gene>
<comment type="caution">
    <text evidence="1">The sequence shown here is derived from an EMBL/GenBank/DDBJ whole genome shotgun (WGS) entry which is preliminary data.</text>
</comment>
<reference evidence="1" key="1">
    <citation type="journal article" date="2021" name="Nat. Commun.">
        <title>Genetic determinants of endophytism in the Arabidopsis root mycobiome.</title>
        <authorList>
            <person name="Mesny F."/>
            <person name="Miyauchi S."/>
            <person name="Thiergart T."/>
            <person name="Pickel B."/>
            <person name="Atanasova L."/>
            <person name="Karlsson M."/>
            <person name="Huettel B."/>
            <person name="Barry K.W."/>
            <person name="Haridas S."/>
            <person name="Chen C."/>
            <person name="Bauer D."/>
            <person name="Andreopoulos W."/>
            <person name="Pangilinan J."/>
            <person name="LaButti K."/>
            <person name="Riley R."/>
            <person name="Lipzen A."/>
            <person name="Clum A."/>
            <person name="Drula E."/>
            <person name="Henrissat B."/>
            <person name="Kohler A."/>
            <person name="Grigoriev I.V."/>
            <person name="Martin F.M."/>
            <person name="Hacquard S."/>
        </authorList>
    </citation>
    <scope>NUCLEOTIDE SEQUENCE</scope>
    <source>
        <strain evidence="1">MPI-CAGE-CH-0243</strain>
    </source>
</reference>
<evidence type="ECO:0000313" key="2">
    <source>
        <dbReference type="Proteomes" id="UP000700596"/>
    </source>
</evidence>
<protein>
    <submittedName>
        <fullName evidence="1">Uncharacterized protein</fullName>
    </submittedName>
</protein>
<dbReference type="Proteomes" id="UP000700596">
    <property type="component" value="Unassembled WGS sequence"/>
</dbReference>
<name>A0A9P9D5A9_9PLEO</name>
<sequence length="248" mass="26557">MNTSNVTLVSNEKSSEKDYKNLIITDAVSVISATTVGVSDLGFDPSKSLYIQTGRVADVPLLTAPSKLQVDIFNADGTIAYQSIRARRSSGSCTLTNGGDHELIATEYFFGPRDPIIHLLGNEAMDIKTTSKLFSRSHIFALPDGRKCNWEYKKVPDLGGQGKNSTAVILSVDGQAVAALIRNEKPRTLGIIKSCNAGDGGELILSDSIDEKSGISEEIVVASCLLMLKKEADCRRMVDCSVPSNVAG</sequence>